<dbReference type="RefSeq" id="WP_353979622.1">
    <property type="nucleotide sequence ID" value="NZ_CP159578.1"/>
</dbReference>
<dbReference type="SUPFAM" id="SSF55729">
    <property type="entry name" value="Acyl-CoA N-acyltransferases (Nat)"/>
    <property type="match status" value="1"/>
</dbReference>
<dbReference type="GO" id="GO:0016747">
    <property type="term" value="F:acyltransferase activity, transferring groups other than amino-acyl groups"/>
    <property type="evidence" value="ECO:0007669"/>
    <property type="project" value="InterPro"/>
</dbReference>
<dbReference type="PROSITE" id="PS51186">
    <property type="entry name" value="GNAT"/>
    <property type="match status" value="1"/>
</dbReference>
<dbReference type="Pfam" id="PF00583">
    <property type="entry name" value="Acetyltransf_1"/>
    <property type="match status" value="1"/>
</dbReference>
<evidence type="ECO:0000256" key="2">
    <source>
        <dbReference type="ARBA" id="ARBA00023315"/>
    </source>
</evidence>
<dbReference type="InterPro" id="IPR000182">
    <property type="entry name" value="GNAT_dom"/>
</dbReference>
<reference evidence="4" key="1">
    <citation type="submission" date="2024-06" db="EMBL/GenBank/DDBJ databases">
        <title>Complete genome of Salinicola endophyticus HNIBRBA4755.</title>
        <authorList>
            <person name="Shin S.Y."/>
            <person name="Kang H."/>
            <person name="Song J."/>
        </authorList>
    </citation>
    <scope>NUCLEOTIDE SEQUENCE</scope>
    <source>
        <strain evidence="4">HNIBRBA4755</strain>
    </source>
</reference>
<keyword evidence="2 4" id="KW-0012">Acyltransferase</keyword>
<accession>A0AB74UCD9</accession>
<evidence type="ECO:0000313" key="4">
    <source>
        <dbReference type="EMBL" id="XCJ78648.1"/>
    </source>
</evidence>
<dbReference type="CDD" id="cd04301">
    <property type="entry name" value="NAT_SF"/>
    <property type="match status" value="1"/>
</dbReference>
<proteinExistence type="predicted"/>
<dbReference type="EMBL" id="CP159578">
    <property type="protein sequence ID" value="XCJ78648.1"/>
    <property type="molecule type" value="Genomic_DNA"/>
</dbReference>
<dbReference type="EC" id="2.3.1.-" evidence="4"/>
<dbReference type="Gene3D" id="3.40.630.30">
    <property type="match status" value="1"/>
</dbReference>
<dbReference type="InterPro" id="IPR050832">
    <property type="entry name" value="Bact_Acetyltransf"/>
</dbReference>
<keyword evidence="1 4" id="KW-0808">Transferase</keyword>
<feature type="domain" description="N-acetyltransferase" evidence="3">
    <location>
        <begin position="8"/>
        <end position="156"/>
    </location>
</feature>
<dbReference type="InterPro" id="IPR016181">
    <property type="entry name" value="Acyl_CoA_acyltransferase"/>
</dbReference>
<organism evidence="4">
    <name type="scientific">Salinicola endophyticus</name>
    <dbReference type="NCBI Taxonomy" id="1949083"/>
    <lineage>
        <taxon>Bacteria</taxon>
        <taxon>Pseudomonadati</taxon>
        <taxon>Pseudomonadota</taxon>
        <taxon>Gammaproteobacteria</taxon>
        <taxon>Oceanospirillales</taxon>
        <taxon>Halomonadaceae</taxon>
        <taxon>Salinicola</taxon>
    </lineage>
</organism>
<name>A0AB74UCD9_9GAMM</name>
<sequence length="156" mass="17377">MPTFDLATPIRLATAADISELTPLVDAYRRFYHQPGDLEGARNFLAQRFANGDAHLLLASDAQGSARGFVQLFPVPSTTSLAVRWILNDLFVAPEARGQGMGSDLLRAARQLAHDNGVTQLMLRTQVENHTAQSRYQALGWQRDEAFFTYLLNTDR</sequence>
<dbReference type="AlphaFoldDB" id="A0AB74UCD9"/>
<dbReference type="PANTHER" id="PTHR43877">
    <property type="entry name" value="AMINOALKYLPHOSPHONATE N-ACETYLTRANSFERASE-RELATED-RELATED"/>
    <property type="match status" value="1"/>
</dbReference>
<protein>
    <submittedName>
        <fullName evidence="4">GNAT family N-acetyltransferase</fullName>
        <ecNumber evidence="4">2.3.1.-</ecNumber>
    </submittedName>
</protein>
<evidence type="ECO:0000259" key="3">
    <source>
        <dbReference type="PROSITE" id="PS51186"/>
    </source>
</evidence>
<evidence type="ECO:0000256" key="1">
    <source>
        <dbReference type="ARBA" id="ARBA00022679"/>
    </source>
</evidence>
<gene>
    <name evidence="4" type="ORF">ABV408_14560</name>
</gene>